<dbReference type="Proteomes" id="UP000800093">
    <property type="component" value="Unassembled WGS sequence"/>
</dbReference>
<reference evidence="4" key="1">
    <citation type="journal article" date="2020" name="Stud. Mycol.">
        <title>101 Dothideomycetes genomes: A test case for predicting lifestyles and emergence of pathogens.</title>
        <authorList>
            <person name="Haridas S."/>
            <person name="Albert R."/>
            <person name="Binder M."/>
            <person name="Bloem J."/>
            <person name="LaButti K."/>
            <person name="Salamov A."/>
            <person name="Andreopoulos B."/>
            <person name="Baker S."/>
            <person name="Barry K."/>
            <person name="Bills G."/>
            <person name="Bluhm B."/>
            <person name="Cannon C."/>
            <person name="Castanera R."/>
            <person name="Culley D."/>
            <person name="Daum C."/>
            <person name="Ezra D."/>
            <person name="Gonzalez J."/>
            <person name="Henrissat B."/>
            <person name="Kuo A."/>
            <person name="Liang C."/>
            <person name="Lipzen A."/>
            <person name="Lutzoni F."/>
            <person name="Magnuson J."/>
            <person name="Mondo S."/>
            <person name="Nolan M."/>
            <person name="Ohm R."/>
            <person name="Pangilinan J."/>
            <person name="Park H.-J."/>
            <person name="Ramirez L."/>
            <person name="Alfaro M."/>
            <person name="Sun H."/>
            <person name="Tritt A."/>
            <person name="Yoshinaga Y."/>
            <person name="Zwiers L.-H."/>
            <person name="Turgeon B."/>
            <person name="Goodwin S."/>
            <person name="Spatafora J."/>
            <person name="Crous P."/>
            <person name="Grigoriev I."/>
        </authorList>
    </citation>
    <scope>NUCLEOTIDE SEQUENCE [LARGE SCALE GENOMIC DNA]</scope>
    <source>
        <strain evidence="4">CBS 304.66</strain>
    </source>
</reference>
<dbReference type="PANTHER" id="PTHR34502:SF5">
    <property type="entry name" value="DUF6594 DOMAIN-CONTAINING PROTEIN"/>
    <property type="match status" value="1"/>
</dbReference>
<keyword evidence="4" id="KW-1185">Reference proteome</keyword>
<dbReference type="AlphaFoldDB" id="A0A9P4K6X1"/>
<evidence type="ECO:0000313" key="3">
    <source>
        <dbReference type="EMBL" id="KAF2261205.1"/>
    </source>
</evidence>
<proteinExistence type="predicted"/>
<dbReference type="EMBL" id="ML986662">
    <property type="protein sequence ID" value="KAF2261205.1"/>
    <property type="molecule type" value="Genomic_DNA"/>
</dbReference>
<feature type="domain" description="DUF6594" evidence="2">
    <location>
        <begin position="21"/>
        <end position="298"/>
    </location>
</feature>
<accession>A0A9P4K6X1</accession>
<gene>
    <name evidence="3" type="ORF">CC78DRAFT_546846</name>
</gene>
<comment type="caution">
    <text evidence="3">The sequence shown here is derived from an EMBL/GenBank/DDBJ whole genome shotgun (WGS) entry which is preliminary data.</text>
</comment>
<keyword evidence="1" id="KW-0812">Transmembrane</keyword>
<keyword evidence="1" id="KW-0472">Membrane</keyword>
<dbReference type="PANTHER" id="PTHR34502">
    <property type="entry name" value="DUF6594 DOMAIN-CONTAINING PROTEIN-RELATED"/>
    <property type="match status" value="1"/>
</dbReference>
<evidence type="ECO:0000259" key="2">
    <source>
        <dbReference type="Pfam" id="PF20237"/>
    </source>
</evidence>
<evidence type="ECO:0000313" key="4">
    <source>
        <dbReference type="Proteomes" id="UP000800093"/>
    </source>
</evidence>
<dbReference type="InterPro" id="IPR046529">
    <property type="entry name" value="DUF6594"/>
</dbReference>
<keyword evidence="1" id="KW-1133">Transmembrane helix</keyword>
<sequence length="310" mass="35196">MLKRMREMAHYAPLQDVVVGYPMLAAKMELQPEVSLYRRFGGLNARNLLYLQAEIAILEKDLYEFEVEDNKDNLGEKRYYAESWFWLSQSQNDGDTKQLNTVLKLRELLSQYSVKVRSDQALIHQSTLLKLQEPDEWDLSDIQKFLASSKMRVHDRLALIGNDSGFWGSILDPKSYAPDLVALKPRQRQDLFSEWISRNALAILLRCGCKRWMKSSRHGLIGYQDRTILKITYGITNILASLIPVASMALLYTVRHITVKLSIIAAFNVLLSICLGGLTNAKRSEIFAVTAAFAAVQVVFIGLDRNGAAH</sequence>
<protein>
    <recommendedName>
        <fullName evidence="2">DUF6594 domain-containing protein</fullName>
    </recommendedName>
</protein>
<feature type="transmembrane region" description="Helical" evidence="1">
    <location>
        <begin position="257"/>
        <end position="279"/>
    </location>
</feature>
<organism evidence="3 4">
    <name type="scientific">Lojkania enalia</name>
    <dbReference type="NCBI Taxonomy" id="147567"/>
    <lineage>
        <taxon>Eukaryota</taxon>
        <taxon>Fungi</taxon>
        <taxon>Dikarya</taxon>
        <taxon>Ascomycota</taxon>
        <taxon>Pezizomycotina</taxon>
        <taxon>Dothideomycetes</taxon>
        <taxon>Pleosporomycetidae</taxon>
        <taxon>Pleosporales</taxon>
        <taxon>Pleosporales incertae sedis</taxon>
        <taxon>Lojkania</taxon>
    </lineage>
</organism>
<feature type="transmembrane region" description="Helical" evidence="1">
    <location>
        <begin position="231"/>
        <end position="251"/>
    </location>
</feature>
<feature type="transmembrane region" description="Helical" evidence="1">
    <location>
        <begin position="286"/>
        <end position="303"/>
    </location>
</feature>
<dbReference type="OrthoDB" id="5342093at2759"/>
<name>A0A9P4K6X1_9PLEO</name>
<dbReference type="Pfam" id="PF20237">
    <property type="entry name" value="DUF6594"/>
    <property type="match status" value="1"/>
</dbReference>
<evidence type="ECO:0000256" key="1">
    <source>
        <dbReference type="SAM" id="Phobius"/>
    </source>
</evidence>